<feature type="binding site" evidence="9">
    <location>
        <position position="196"/>
    </location>
    <ligand>
        <name>Zn(2+)</name>
        <dbReference type="ChEBI" id="CHEBI:29105"/>
        <label>2</label>
    </ligand>
</feature>
<feature type="repeat" description="CXXCXGXG motif" evidence="9">
    <location>
        <begin position="207"/>
        <end position="214"/>
    </location>
</feature>
<dbReference type="PANTHER" id="PTHR43096">
    <property type="entry name" value="DNAJ HOMOLOG 1, MITOCHONDRIAL-RELATED"/>
    <property type="match status" value="1"/>
</dbReference>
<dbReference type="InterPro" id="IPR008971">
    <property type="entry name" value="HSP40/DnaJ_pept-bd"/>
</dbReference>
<keyword evidence="8 9" id="KW-0143">Chaperone</keyword>
<dbReference type="SUPFAM" id="SSF46565">
    <property type="entry name" value="Chaperone J-domain"/>
    <property type="match status" value="1"/>
</dbReference>
<reference evidence="14" key="1">
    <citation type="journal article" date="2019" name="Int. J. Syst. Evol. Microbiol.">
        <title>The Global Catalogue of Microorganisms (GCM) 10K type strain sequencing project: providing services to taxonomists for standard genome sequencing and annotation.</title>
        <authorList>
            <consortium name="The Broad Institute Genomics Platform"/>
            <consortium name="The Broad Institute Genome Sequencing Center for Infectious Disease"/>
            <person name="Wu L."/>
            <person name="Ma J."/>
        </authorList>
    </citation>
    <scope>NUCLEOTIDE SEQUENCE [LARGE SCALE GENOMIC DNA]</scope>
    <source>
        <strain evidence="14">CGMCC 1.15277</strain>
    </source>
</reference>
<feature type="binding site" evidence="9">
    <location>
        <position position="167"/>
    </location>
    <ligand>
        <name>Zn(2+)</name>
        <dbReference type="ChEBI" id="CHEBI:29105"/>
        <label>2</label>
    </ligand>
</feature>
<dbReference type="InterPro" id="IPR036410">
    <property type="entry name" value="HSP_DnaJ_Cys-rich_dom_sf"/>
</dbReference>
<comment type="caution">
    <text evidence="13">The sequence shown here is derived from an EMBL/GenBank/DDBJ whole genome shotgun (WGS) entry which is preliminary data.</text>
</comment>
<dbReference type="PROSITE" id="PS50076">
    <property type="entry name" value="DNAJ_2"/>
    <property type="match status" value="1"/>
</dbReference>
<dbReference type="Gene3D" id="1.10.287.110">
    <property type="entry name" value="DnaJ domain"/>
    <property type="match status" value="1"/>
</dbReference>
<comment type="cofactor">
    <cofactor evidence="9">
        <name>Zn(2+)</name>
        <dbReference type="ChEBI" id="CHEBI:29105"/>
    </cofactor>
    <text evidence="9">Binds 2 Zn(2+) ions per monomer.</text>
</comment>
<feature type="binding site" evidence="9">
    <location>
        <position position="153"/>
    </location>
    <ligand>
        <name>Zn(2+)</name>
        <dbReference type="ChEBI" id="CHEBI:29105"/>
        <label>1</label>
    </ligand>
</feature>
<evidence type="ECO:0000256" key="9">
    <source>
        <dbReference type="HAMAP-Rule" id="MF_01152"/>
    </source>
</evidence>
<comment type="domain">
    <text evidence="9">The J domain is necessary and sufficient to stimulate DnaK ATPase activity. Zinc center 1 plays an important role in the autonomous, DnaK-independent chaperone activity of DnaJ. Zinc center 2 is essential for interaction with DnaK and for DnaJ activity.</text>
</comment>
<gene>
    <name evidence="9 13" type="primary">dnaJ</name>
    <name evidence="13" type="ORF">ACFP57_08965</name>
</gene>
<feature type="binding site" evidence="9">
    <location>
        <position position="150"/>
    </location>
    <ligand>
        <name>Zn(2+)</name>
        <dbReference type="ChEBI" id="CHEBI:29105"/>
        <label>1</label>
    </ligand>
</feature>
<feature type="repeat" description="CXXCXGXG motif" evidence="9">
    <location>
        <begin position="193"/>
        <end position="200"/>
    </location>
</feature>
<dbReference type="PROSITE" id="PS00636">
    <property type="entry name" value="DNAJ_1"/>
    <property type="match status" value="1"/>
</dbReference>
<comment type="subunit">
    <text evidence="9">Homodimer.</text>
</comment>
<accession>A0ABW1X5F0</accession>
<dbReference type="InterPro" id="IPR018253">
    <property type="entry name" value="DnaJ_domain_CS"/>
</dbReference>
<dbReference type="InterPro" id="IPR012724">
    <property type="entry name" value="DnaJ"/>
</dbReference>
<dbReference type="SUPFAM" id="SSF57938">
    <property type="entry name" value="DnaJ/Hsp40 cysteine-rich domain"/>
    <property type="match status" value="1"/>
</dbReference>
<evidence type="ECO:0000259" key="11">
    <source>
        <dbReference type="PROSITE" id="PS50076"/>
    </source>
</evidence>
<feature type="zinc finger region" description="CR-type" evidence="10">
    <location>
        <begin position="137"/>
        <end position="219"/>
    </location>
</feature>
<keyword evidence="4 9" id="KW-0677">Repeat</keyword>
<dbReference type="CDD" id="cd10747">
    <property type="entry name" value="DnaJ_C"/>
    <property type="match status" value="1"/>
</dbReference>
<dbReference type="InterPro" id="IPR036869">
    <property type="entry name" value="J_dom_sf"/>
</dbReference>
<dbReference type="SUPFAM" id="SSF49493">
    <property type="entry name" value="HSP40/DnaJ peptide-binding domain"/>
    <property type="match status" value="2"/>
</dbReference>
<feature type="binding site" evidence="9">
    <location>
        <position position="193"/>
    </location>
    <ligand>
        <name>Zn(2+)</name>
        <dbReference type="ChEBI" id="CHEBI:29105"/>
        <label>2</label>
    </ligand>
</feature>
<keyword evidence="14" id="KW-1185">Reference proteome</keyword>
<evidence type="ECO:0000256" key="2">
    <source>
        <dbReference type="ARBA" id="ARBA00022705"/>
    </source>
</evidence>
<evidence type="ECO:0000256" key="10">
    <source>
        <dbReference type="PROSITE-ProRule" id="PRU00546"/>
    </source>
</evidence>
<evidence type="ECO:0000256" key="4">
    <source>
        <dbReference type="ARBA" id="ARBA00022737"/>
    </source>
</evidence>
<dbReference type="CDD" id="cd10719">
    <property type="entry name" value="DnaJ_zf"/>
    <property type="match status" value="1"/>
</dbReference>
<dbReference type="InterPro" id="IPR001305">
    <property type="entry name" value="HSP_DnaJ_Cys-rich_dom"/>
</dbReference>
<dbReference type="Pfam" id="PF00684">
    <property type="entry name" value="DnaJ_CXXCXGXG"/>
    <property type="match status" value="1"/>
</dbReference>
<evidence type="ECO:0000256" key="5">
    <source>
        <dbReference type="ARBA" id="ARBA00022771"/>
    </source>
</evidence>
<feature type="binding site" evidence="9">
    <location>
        <position position="210"/>
    </location>
    <ligand>
        <name>Zn(2+)</name>
        <dbReference type="ChEBI" id="CHEBI:29105"/>
        <label>1</label>
    </ligand>
</feature>
<organism evidence="13 14">
    <name type="scientific">Luteococcus sanguinis</name>
    <dbReference type="NCBI Taxonomy" id="174038"/>
    <lineage>
        <taxon>Bacteria</taxon>
        <taxon>Bacillati</taxon>
        <taxon>Actinomycetota</taxon>
        <taxon>Actinomycetes</taxon>
        <taxon>Propionibacteriales</taxon>
        <taxon>Propionibacteriaceae</taxon>
        <taxon>Luteococcus</taxon>
    </lineage>
</organism>
<evidence type="ECO:0000256" key="8">
    <source>
        <dbReference type="ARBA" id="ARBA00023186"/>
    </source>
</evidence>
<evidence type="ECO:0000256" key="7">
    <source>
        <dbReference type="ARBA" id="ARBA00023016"/>
    </source>
</evidence>
<dbReference type="InterPro" id="IPR002939">
    <property type="entry name" value="DnaJ_C"/>
</dbReference>
<comment type="function">
    <text evidence="9">Participates actively in the response to hyperosmotic and heat shock by preventing the aggregation of stress-denatured proteins and by disaggregating proteins, also in an autonomous, DnaK-independent fashion. Unfolded proteins bind initially to DnaJ; upon interaction with the DnaJ-bound protein, DnaK hydrolyzes its bound ATP, resulting in the formation of a stable complex. GrpE releases ADP from DnaK; ATP binding to DnaK triggers the release of the substrate protein, thus completing the reaction cycle. Several rounds of ATP-dependent interactions between DnaJ, DnaK and GrpE are required for fully efficient folding. Also involved, together with DnaK and GrpE, in the DNA replication of plasmids through activation of initiation proteins.</text>
</comment>
<dbReference type="Pfam" id="PF00226">
    <property type="entry name" value="DnaJ"/>
    <property type="match status" value="1"/>
</dbReference>
<evidence type="ECO:0000256" key="1">
    <source>
        <dbReference type="ARBA" id="ARBA00022490"/>
    </source>
</evidence>
<dbReference type="Gene3D" id="2.10.230.10">
    <property type="entry name" value="Heat shock protein DnaJ, cysteine-rich domain"/>
    <property type="match status" value="1"/>
</dbReference>
<keyword evidence="5 9" id="KW-0863">Zinc-finger</keyword>
<dbReference type="CDD" id="cd06257">
    <property type="entry name" value="DnaJ"/>
    <property type="match status" value="1"/>
</dbReference>
<dbReference type="PRINTS" id="PR00625">
    <property type="entry name" value="JDOMAIN"/>
</dbReference>
<dbReference type="Pfam" id="PF01556">
    <property type="entry name" value="DnaJ_C"/>
    <property type="match status" value="1"/>
</dbReference>
<dbReference type="PROSITE" id="PS51188">
    <property type="entry name" value="ZF_CR"/>
    <property type="match status" value="1"/>
</dbReference>
<keyword evidence="7 9" id="KW-0346">Stress response</keyword>
<protein>
    <recommendedName>
        <fullName evidence="9">Chaperone protein DnaJ</fullName>
    </recommendedName>
</protein>
<keyword evidence="2 9" id="KW-0235">DNA replication</keyword>
<dbReference type="SMART" id="SM00271">
    <property type="entry name" value="DnaJ"/>
    <property type="match status" value="1"/>
</dbReference>
<evidence type="ECO:0000313" key="14">
    <source>
        <dbReference type="Proteomes" id="UP001596266"/>
    </source>
</evidence>
<feature type="domain" description="J" evidence="11">
    <location>
        <begin position="4"/>
        <end position="68"/>
    </location>
</feature>
<comment type="subcellular location">
    <subcellularLocation>
        <location evidence="9">Cytoplasm</location>
    </subcellularLocation>
</comment>
<name>A0ABW1X5F0_9ACTN</name>
<evidence type="ECO:0000256" key="3">
    <source>
        <dbReference type="ARBA" id="ARBA00022723"/>
    </source>
</evidence>
<dbReference type="PANTHER" id="PTHR43096:SF48">
    <property type="entry name" value="CHAPERONE PROTEIN DNAJ"/>
    <property type="match status" value="1"/>
</dbReference>
<evidence type="ECO:0000256" key="6">
    <source>
        <dbReference type="ARBA" id="ARBA00022833"/>
    </source>
</evidence>
<feature type="domain" description="CR-type" evidence="12">
    <location>
        <begin position="137"/>
        <end position="219"/>
    </location>
</feature>
<comment type="similarity">
    <text evidence="9">Belongs to the DnaJ family.</text>
</comment>
<keyword evidence="6 9" id="KW-0862">Zinc</keyword>
<dbReference type="Gene3D" id="2.60.260.20">
    <property type="entry name" value="Urease metallochaperone UreE, N-terminal domain"/>
    <property type="match status" value="2"/>
</dbReference>
<proteinExistence type="inferred from homology"/>
<sequence>MSADYYEVLGVSREASPEEIKKAYRKMAMKVHPDVATEPDAAEKFKQVQEAYEVLHDPNKRAIYDRGGDPLGSGFGGGAGGFGGFGNFGGAQGGFDFTNLVDAMFGQAASRGPRSRTRRGQDALIRQSISLADAAFGTTLPVSIDTAVLCPRCEGTGCSDGSEPVTCTTCEGHGEVTHVQRSFLGDIRTSQPCPACRGYGTTIPHPCGECSGEGRVRSTRTLDVKVPAGVTTGNRLHLDSQGEVGPGGGPAGDLYVELVVQNHEVFSRDGDNLEMVVNIPMTAAALGTTLDLATLEADREDSNPDDRQVTIDVPAGTQSGTRIALADRGVPRLRRNGRGELGITLVVQTPTKLDEQQRELMRQLAAIRGEETVTGRVQKGKKGFFDRMKEAF</sequence>
<keyword evidence="1 9" id="KW-0963">Cytoplasm</keyword>
<dbReference type="InterPro" id="IPR001623">
    <property type="entry name" value="DnaJ_domain"/>
</dbReference>
<keyword evidence="3 9" id="KW-0479">Metal-binding</keyword>
<evidence type="ECO:0000313" key="13">
    <source>
        <dbReference type="EMBL" id="MFC6397106.1"/>
    </source>
</evidence>
<dbReference type="HAMAP" id="MF_01152">
    <property type="entry name" value="DnaJ"/>
    <property type="match status" value="1"/>
</dbReference>
<feature type="binding site" evidence="9">
    <location>
        <position position="207"/>
    </location>
    <ligand>
        <name>Zn(2+)</name>
        <dbReference type="ChEBI" id="CHEBI:29105"/>
        <label>1</label>
    </ligand>
</feature>
<dbReference type="EMBL" id="JBHSUA010000018">
    <property type="protein sequence ID" value="MFC6397106.1"/>
    <property type="molecule type" value="Genomic_DNA"/>
</dbReference>
<evidence type="ECO:0000259" key="12">
    <source>
        <dbReference type="PROSITE" id="PS51188"/>
    </source>
</evidence>
<feature type="repeat" description="CXXCXGXG motif" evidence="9">
    <location>
        <begin position="167"/>
        <end position="174"/>
    </location>
</feature>
<dbReference type="NCBIfam" id="NF008035">
    <property type="entry name" value="PRK10767.1"/>
    <property type="match status" value="1"/>
</dbReference>
<feature type="repeat" description="CXXCXGXG motif" evidence="9">
    <location>
        <begin position="150"/>
        <end position="157"/>
    </location>
</feature>
<feature type="binding site" evidence="9">
    <location>
        <position position="170"/>
    </location>
    <ligand>
        <name>Zn(2+)</name>
        <dbReference type="ChEBI" id="CHEBI:29105"/>
        <label>2</label>
    </ligand>
</feature>
<dbReference type="Proteomes" id="UP001596266">
    <property type="component" value="Unassembled WGS sequence"/>
</dbReference>
<dbReference type="RefSeq" id="WP_343884701.1">
    <property type="nucleotide sequence ID" value="NZ_BAAAKI010000003.1"/>
</dbReference>